<dbReference type="Proteomes" id="UP000072618">
    <property type="component" value="Unassembled WGS sequence"/>
</dbReference>
<evidence type="ECO:0000313" key="1">
    <source>
        <dbReference type="EMBL" id="CYU47545.1"/>
    </source>
</evidence>
<reference evidence="1 2" key="1">
    <citation type="submission" date="2016-02" db="EMBL/GenBank/DDBJ databases">
        <authorList>
            <consortium name="Pathogen Informatics"/>
        </authorList>
    </citation>
    <scope>NUCLEOTIDE SEQUENCE [LARGE SCALE GENOMIC DNA]</scope>
    <source>
        <strain evidence="1 2">LSS32</strain>
    </source>
</reference>
<proteinExistence type="predicted"/>
<accession>A0A0Z8DQF8</accession>
<organism evidence="1 2">
    <name type="scientific">Streptococcus suis</name>
    <dbReference type="NCBI Taxonomy" id="1307"/>
    <lineage>
        <taxon>Bacteria</taxon>
        <taxon>Bacillati</taxon>
        <taxon>Bacillota</taxon>
        <taxon>Bacilli</taxon>
        <taxon>Lactobacillales</taxon>
        <taxon>Streptococcaceae</taxon>
        <taxon>Streptococcus</taxon>
    </lineage>
</organism>
<dbReference type="AlphaFoldDB" id="A0A0Z8DQF8"/>
<protein>
    <submittedName>
        <fullName evidence="1">Uncharacterized protein</fullName>
    </submittedName>
</protein>
<dbReference type="EMBL" id="FIGJ01000006">
    <property type="protein sequence ID" value="CYU47545.1"/>
    <property type="molecule type" value="Genomic_DNA"/>
</dbReference>
<gene>
    <name evidence="1" type="ORF">ERS132394_00640</name>
</gene>
<evidence type="ECO:0000313" key="2">
    <source>
        <dbReference type="Proteomes" id="UP000072618"/>
    </source>
</evidence>
<sequence length="87" mass="10278">MAKKQKYLISEVGDFMTEKLGVLLVDVPELMYFDYNYIMDVEEDGKIKFTVNETDILEEVVKAAWKCTQEEAEKYPQFRWVALEELT</sequence>
<name>A0A0Z8DQF8_STRSU</name>